<feature type="compositionally biased region" description="Polar residues" evidence="1">
    <location>
        <begin position="39"/>
        <end position="53"/>
    </location>
</feature>
<keyword evidence="2" id="KW-1133">Transmembrane helix</keyword>
<feature type="region of interest" description="Disordered" evidence="1">
    <location>
        <begin position="348"/>
        <end position="655"/>
    </location>
</feature>
<dbReference type="KEGG" id="ksn:43587482"/>
<feature type="region of interest" description="Disordered" evidence="1">
    <location>
        <begin position="252"/>
        <end position="284"/>
    </location>
</feature>
<evidence type="ECO:0008006" key="6">
    <source>
        <dbReference type="Google" id="ProtNLM"/>
    </source>
</evidence>
<feature type="transmembrane region" description="Helical" evidence="2">
    <location>
        <begin position="287"/>
        <end position="309"/>
    </location>
</feature>
<feature type="region of interest" description="Disordered" evidence="1">
    <location>
        <begin position="23"/>
        <end position="53"/>
    </location>
</feature>
<feature type="chain" id="PRO_5042516839" description="Mid2 domain-containing protein" evidence="3">
    <location>
        <begin position="25"/>
        <end position="692"/>
    </location>
</feature>
<dbReference type="RefSeq" id="XP_031862218.2">
    <property type="nucleotide sequence ID" value="XM_032003360.2"/>
</dbReference>
<dbReference type="AlphaFoldDB" id="A0AAJ8MZN9"/>
<dbReference type="Proteomes" id="UP000322225">
    <property type="component" value="Chromosome 10"/>
</dbReference>
<feature type="compositionally biased region" description="Basic and acidic residues" evidence="1">
    <location>
        <begin position="410"/>
        <end position="425"/>
    </location>
</feature>
<evidence type="ECO:0000256" key="1">
    <source>
        <dbReference type="SAM" id="MobiDB-lite"/>
    </source>
</evidence>
<dbReference type="GeneID" id="43587482"/>
<feature type="compositionally biased region" description="Basic and acidic residues" evidence="1">
    <location>
        <begin position="520"/>
        <end position="565"/>
    </location>
</feature>
<proteinExistence type="predicted"/>
<keyword evidence="2" id="KW-0812">Transmembrane</keyword>
<keyword evidence="2" id="KW-0472">Membrane</keyword>
<feature type="signal peptide" evidence="3">
    <location>
        <begin position="1"/>
        <end position="24"/>
    </location>
</feature>
<reference evidence="4" key="1">
    <citation type="submission" date="2017-08" db="EMBL/GenBank/DDBJ databases">
        <authorList>
            <person name="Cuomo C."/>
            <person name="Billmyre B."/>
            <person name="Heitman J."/>
        </authorList>
    </citation>
    <scope>NUCLEOTIDE SEQUENCE</scope>
    <source>
        <strain evidence="4">CBS 12478</strain>
    </source>
</reference>
<evidence type="ECO:0000313" key="5">
    <source>
        <dbReference type="Proteomes" id="UP000322225"/>
    </source>
</evidence>
<sequence>MQGLKMLPPRSLLISLLLATVTQGRKHDPDNSDDESPYSDYSRSGSNNNQASSIEWLNPAPGVSVQAGQSLTATWRVDRPIYSPSFALCTGPQPSDCGKESWPEITDNGDGTFSTILTMPVIAQSEMGGLFLTMTNDEGVSSSSPGFSVVGGTGAGNAYVAAAGVAANSASGNLAGQDPTMSTTIEQDSKTGVRMVPTATATANPTVSEGRMLTATPGPQPTYPISVAAPTSMVQSDQVQAQAQAQQPLLQPSYSLPTTTPLSAVQAQAQAQSDTSTTSHHSSKPSIIAIVLPLTFCGLILIAALLYCARSKMFRNSGLGKSKKGDDDLEGRDWQEIIKEKARASSAASASSVGVEVREQKLEEEENPYRGYTDSALSPSPKKDSHHDDHSSRGRHKSGSRCLTPVSYRGHGDEQIRVRETEREYFTSLPRGVRYDRDRSGHGHRSRPRPSRGERIHSDKSARHYEGRDRDRQRDTEREYYTTSRRSSSGLGGVYDPYGYDHGGSRTTSSYGCGYDDLVLDTKKRDSRTSREGREIRERQQSNHDRYRHHDEHPPSTHRDRDRHSSSSYDARPHPVQTDSFGPLTNPHDTFLRPQSLTSASPFSNPSATASIAQPQRRPLPNPTAEVAGTRDPTSISQRGKIGAPPHISGGMKDAEEDWDLDLDLMGEGRYRSGEEGMDELYESLRIAIGRE</sequence>
<organism evidence="4 5">
    <name type="scientific">Kwoniella shandongensis</name>
    <dbReference type="NCBI Taxonomy" id="1734106"/>
    <lineage>
        <taxon>Eukaryota</taxon>
        <taxon>Fungi</taxon>
        <taxon>Dikarya</taxon>
        <taxon>Basidiomycota</taxon>
        <taxon>Agaricomycotina</taxon>
        <taxon>Tremellomycetes</taxon>
        <taxon>Tremellales</taxon>
        <taxon>Cryptococcaceae</taxon>
        <taxon>Kwoniella</taxon>
    </lineage>
</organism>
<accession>A0AAJ8MZN9</accession>
<protein>
    <recommendedName>
        <fullName evidence="6">Mid2 domain-containing protein</fullName>
    </recommendedName>
</protein>
<evidence type="ECO:0000256" key="3">
    <source>
        <dbReference type="SAM" id="SignalP"/>
    </source>
</evidence>
<feature type="compositionally biased region" description="Basic and acidic residues" evidence="1">
    <location>
        <begin position="451"/>
        <end position="480"/>
    </location>
</feature>
<gene>
    <name evidence="4" type="ORF">CI109_105461</name>
</gene>
<feature type="compositionally biased region" description="Basic and acidic residues" evidence="1">
    <location>
        <begin position="381"/>
        <end position="392"/>
    </location>
</feature>
<feature type="compositionally biased region" description="Polar residues" evidence="1">
    <location>
        <begin position="593"/>
        <end position="614"/>
    </location>
</feature>
<keyword evidence="3" id="KW-0732">Signal</keyword>
<feature type="compositionally biased region" description="Low complexity" evidence="1">
    <location>
        <begin position="252"/>
        <end position="280"/>
    </location>
</feature>
<evidence type="ECO:0000313" key="4">
    <source>
        <dbReference type="EMBL" id="WWD20981.1"/>
    </source>
</evidence>
<dbReference type="EMBL" id="CP144060">
    <property type="protein sequence ID" value="WWD20981.1"/>
    <property type="molecule type" value="Genomic_DNA"/>
</dbReference>
<name>A0AAJ8MZN9_9TREE</name>
<evidence type="ECO:0000256" key="2">
    <source>
        <dbReference type="SAM" id="Phobius"/>
    </source>
</evidence>
<keyword evidence="5" id="KW-1185">Reference proteome</keyword>
<reference evidence="4" key="2">
    <citation type="submission" date="2024-01" db="EMBL/GenBank/DDBJ databases">
        <title>Comparative genomics of Cryptococcus and Kwoniella reveals pathogenesis evolution and contrasting modes of karyotype evolution via chromosome fusion or intercentromeric recombination.</title>
        <authorList>
            <person name="Coelho M.A."/>
            <person name="David-Palma M."/>
            <person name="Shea T."/>
            <person name="Bowers K."/>
            <person name="McGinley-Smith S."/>
            <person name="Mohammad A.W."/>
            <person name="Gnirke A."/>
            <person name="Yurkov A.M."/>
            <person name="Nowrousian M."/>
            <person name="Sun S."/>
            <person name="Cuomo C.A."/>
            <person name="Heitman J."/>
        </authorList>
    </citation>
    <scope>NUCLEOTIDE SEQUENCE</scope>
    <source>
        <strain evidence="4">CBS 12478</strain>
    </source>
</reference>